<protein>
    <recommendedName>
        <fullName evidence="2">Alpha/beta hydrolase fold-3 domain-containing protein</fullName>
    </recommendedName>
</protein>
<evidence type="ECO:0000313" key="4">
    <source>
        <dbReference type="Proteomes" id="UP000176562"/>
    </source>
</evidence>
<dbReference type="GO" id="GO:0016787">
    <property type="term" value="F:hydrolase activity"/>
    <property type="evidence" value="ECO:0007669"/>
    <property type="project" value="UniProtKB-KW"/>
</dbReference>
<dbReference type="RefSeq" id="WP_071165569.1">
    <property type="nucleotide sequence ID" value="NZ_CP017781.1"/>
</dbReference>
<accession>A0A1D9M9R8</accession>
<dbReference type="STRING" id="1850250.LPB142_03855"/>
<name>A0A1D9M9R8_9RHOB</name>
<keyword evidence="4" id="KW-1185">Reference proteome</keyword>
<evidence type="ECO:0000256" key="1">
    <source>
        <dbReference type="ARBA" id="ARBA00022801"/>
    </source>
</evidence>
<sequence>MSRRQALLNGLLRLTAKRYFARVTDPRQARLDMERACARMLRAPPGTVVVAVPIGPGGAVSIRSGRGQASGKICLYFHGGGYISGSPQTHTPMVARLSRLARVECVVPRYRLAPEAPHPAAFEDAIAAWRDLRARGYGRRDIVIGGDSAGGGLALALLARLCETGEAPAGLIAFSPWTDLSGAGASLAQNAGRDPMLPAHRFEEAAQFYLQGAPARTATASPLFAAFPACPPVFLQCSDSEILRDDTLRMAAHLRSFGAEVTLQVWPGAPHVWQMFDGWIPEARAALAEAGAAARKMLSLPPR</sequence>
<proteinExistence type="predicted"/>
<dbReference type="SUPFAM" id="SSF53474">
    <property type="entry name" value="alpha/beta-Hydrolases"/>
    <property type="match status" value="1"/>
</dbReference>
<dbReference type="InterPro" id="IPR029058">
    <property type="entry name" value="AB_hydrolase_fold"/>
</dbReference>
<dbReference type="PANTHER" id="PTHR48081">
    <property type="entry name" value="AB HYDROLASE SUPERFAMILY PROTEIN C4A8.06C"/>
    <property type="match status" value="1"/>
</dbReference>
<feature type="domain" description="Alpha/beta hydrolase fold-3" evidence="2">
    <location>
        <begin position="75"/>
        <end position="274"/>
    </location>
</feature>
<gene>
    <name evidence="3" type="ORF">LPB142_03855</name>
</gene>
<evidence type="ECO:0000259" key="2">
    <source>
        <dbReference type="Pfam" id="PF07859"/>
    </source>
</evidence>
<dbReference type="EMBL" id="CP017781">
    <property type="protein sequence ID" value="AOZ68558.1"/>
    <property type="molecule type" value="Genomic_DNA"/>
</dbReference>
<dbReference type="KEGG" id="rhp:LPB142_03855"/>
<organism evidence="3 4">
    <name type="scientific">Rhodobacter xanthinilyticus</name>
    <dbReference type="NCBI Taxonomy" id="1850250"/>
    <lineage>
        <taxon>Bacteria</taxon>
        <taxon>Pseudomonadati</taxon>
        <taxon>Pseudomonadota</taxon>
        <taxon>Alphaproteobacteria</taxon>
        <taxon>Rhodobacterales</taxon>
        <taxon>Rhodobacter group</taxon>
        <taxon>Rhodobacter</taxon>
    </lineage>
</organism>
<keyword evidence="1" id="KW-0378">Hydrolase</keyword>
<evidence type="ECO:0000313" key="3">
    <source>
        <dbReference type="EMBL" id="AOZ68558.1"/>
    </source>
</evidence>
<dbReference type="PANTHER" id="PTHR48081:SF8">
    <property type="entry name" value="ALPHA_BETA HYDROLASE FOLD-3 DOMAIN-CONTAINING PROTEIN-RELATED"/>
    <property type="match status" value="1"/>
</dbReference>
<dbReference type="InterPro" id="IPR013094">
    <property type="entry name" value="AB_hydrolase_3"/>
</dbReference>
<dbReference type="Pfam" id="PF07859">
    <property type="entry name" value="Abhydrolase_3"/>
    <property type="match status" value="1"/>
</dbReference>
<dbReference type="Gene3D" id="3.40.50.1820">
    <property type="entry name" value="alpha/beta hydrolase"/>
    <property type="match status" value="1"/>
</dbReference>
<reference evidence="3 4" key="1">
    <citation type="submission" date="2016-10" db="EMBL/GenBank/DDBJ databases">
        <title>Rhodobacter sp. LPB0142, isolated from sea water.</title>
        <authorList>
            <person name="Kim E."/>
            <person name="Yi H."/>
        </authorList>
    </citation>
    <scope>NUCLEOTIDE SEQUENCE [LARGE SCALE GENOMIC DNA]</scope>
    <source>
        <strain evidence="3 4">LPB0142</strain>
    </source>
</reference>
<dbReference type="InterPro" id="IPR050300">
    <property type="entry name" value="GDXG_lipolytic_enzyme"/>
</dbReference>
<dbReference type="Proteomes" id="UP000176562">
    <property type="component" value="Chromosome"/>
</dbReference>
<dbReference type="AlphaFoldDB" id="A0A1D9M9R8"/>